<reference evidence="1" key="1">
    <citation type="submission" date="2020-06" db="EMBL/GenBank/DDBJ databases">
        <authorList>
            <consortium name="Plant Systems Biology data submission"/>
        </authorList>
    </citation>
    <scope>NUCLEOTIDE SEQUENCE</scope>
    <source>
        <strain evidence="1">D6</strain>
    </source>
</reference>
<name>A0A9N8HPC7_9STRA</name>
<evidence type="ECO:0000313" key="2">
    <source>
        <dbReference type="Proteomes" id="UP001153069"/>
    </source>
</evidence>
<dbReference type="Proteomes" id="UP001153069">
    <property type="component" value="Unassembled WGS sequence"/>
</dbReference>
<keyword evidence="2" id="KW-1185">Reference proteome</keyword>
<evidence type="ECO:0000313" key="1">
    <source>
        <dbReference type="EMBL" id="CAB9520107.1"/>
    </source>
</evidence>
<proteinExistence type="predicted"/>
<comment type="caution">
    <text evidence="1">The sequence shown here is derived from an EMBL/GenBank/DDBJ whole genome shotgun (WGS) entry which is preliminary data.</text>
</comment>
<dbReference type="EMBL" id="CAICTM010001072">
    <property type="protein sequence ID" value="CAB9520107.1"/>
    <property type="molecule type" value="Genomic_DNA"/>
</dbReference>
<protein>
    <submittedName>
        <fullName evidence="1">Uncharacterized protein</fullName>
    </submittedName>
</protein>
<organism evidence="1 2">
    <name type="scientific">Seminavis robusta</name>
    <dbReference type="NCBI Taxonomy" id="568900"/>
    <lineage>
        <taxon>Eukaryota</taxon>
        <taxon>Sar</taxon>
        <taxon>Stramenopiles</taxon>
        <taxon>Ochrophyta</taxon>
        <taxon>Bacillariophyta</taxon>
        <taxon>Bacillariophyceae</taxon>
        <taxon>Bacillariophycidae</taxon>
        <taxon>Naviculales</taxon>
        <taxon>Naviculaceae</taxon>
        <taxon>Seminavis</taxon>
    </lineage>
</organism>
<accession>A0A9N8HPC7</accession>
<gene>
    <name evidence="1" type="ORF">SEMRO_1074_G238280.1</name>
</gene>
<sequence>MIRDQSCLITVGSVSVKLRLPQDQVTSSFRPIVYLRAGGERFHPYCLTLFALRELCFSLFNIPFQIDWGTSDDADTFISSHVFFNKNPTVCDITEFDEVPRHRTVAIDEDSSVDSPVAGGLFLTQADDASKEDDVQEDDASDDGCVAGESVLNCYFHVTHAFAQKKSYVKKMRSPEFAKSVAFRHVSNIAKTKTPEQRRTVTQLYLNDWRNNRGEKAAADHLQKEYCVHPKWNWNYCCTGEVGVYPSNCPNEAFNKHGIKGIGADCPKNASLCSFLVHTAPNLLKADAFERSDPCTIEIPKTCSVLAVGLTGFVREGIDVVGIGSNESGGPSSWLSNLRHRIGIPLDEQRINLIRAAYDGDERPFLAIMKQRGNKNPREDAIADEMMSVTKSICHLSWHSGNIVGDCEDCVKHLGYSCPGAVWLRSSHGLLHASVNTLTKTSANASGSVAKSDSRGNWRLLYESGLSTRNKRRCLPKMLHGFEDYLSTLNRGQLCRLIWYLRLAPRDVTVDDFIKGKTQQDLFDLLIQFYDNQSKFRGMLRNTNGTTTPYEVVKTLATKMQTAEATATYNQKENVHNA</sequence>
<dbReference type="AlphaFoldDB" id="A0A9N8HPC7"/>